<dbReference type="CDD" id="cd06849">
    <property type="entry name" value="lipoyl_domain"/>
    <property type="match status" value="2"/>
</dbReference>
<dbReference type="Gene3D" id="3.30.559.10">
    <property type="entry name" value="Chloramphenicol acetyltransferase-like domain"/>
    <property type="match status" value="1"/>
</dbReference>
<dbReference type="InterPro" id="IPR011053">
    <property type="entry name" value="Single_hybrid_motif"/>
</dbReference>
<evidence type="ECO:0000256" key="6">
    <source>
        <dbReference type="ARBA" id="ARBA00025211"/>
    </source>
</evidence>
<reference evidence="12 13" key="1">
    <citation type="submission" date="2012-12" db="EMBL/GenBank/DDBJ databases">
        <title>Genome assembly of Fulvivirga imtechensis AK7.</title>
        <authorList>
            <person name="Nupur N."/>
            <person name="Khatri I."/>
            <person name="Kumar R."/>
            <person name="Subramanian S."/>
            <person name="Pinnaka A."/>
        </authorList>
    </citation>
    <scope>NUCLEOTIDE SEQUENCE [LARGE SCALE GENOMIC DNA]</scope>
    <source>
        <strain evidence="12 13">AK7</strain>
    </source>
</reference>
<dbReference type="InterPro" id="IPR006257">
    <property type="entry name" value="LAT1"/>
</dbReference>
<dbReference type="Gene3D" id="4.10.320.10">
    <property type="entry name" value="E3-binding domain"/>
    <property type="match status" value="1"/>
</dbReference>
<feature type="domain" description="Lipoyl-binding" evidence="10">
    <location>
        <begin position="129"/>
        <end position="204"/>
    </location>
</feature>
<dbReference type="EMBL" id="AMZN01000128">
    <property type="protein sequence ID" value="ELR68242.1"/>
    <property type="molecule type" value="Genomic_DNA"/>
</dbReference>
<dbReference type="SUPFAM" id="SSF47005">
    <property type="entry name" value="Peripheral subunit-binding domain of 2-oxo acid dehydrogenase complex"/>
    <property type="match status" value="1"/>
</dbReference>
<keyword evidence="3 8" id="KW-0808">Transferase</keyword>
<keyword evidence="12" id="KW-0670">Pyruvate</keyword>
<dbReference type="PANTHER" id="PTHR23151">
    <property type="entry name" value="DIHYDROLIPOAMIDE ACETYL/SUCCINYL-TRANSFERASE-RELATED"/>
    <property type="match status" value="1"/>
</dbReference>
<dbReference type="PROSITE" id="PS00189">
    <property type="entry name" value="LIPOYL"/>
    <property type="match status" value="2"/>
</dbReference>
<dbReference type="EC" id="2.3.1.12" evidence="8"/>
<feature type="region of interest" description="Disordered" evidence="9">
    <location>
        <begin position="217"/>
        <end position="270"/>
    </location>
</feature>
<dbReference type="GO" id="GO:0004742">
    <property type="term" value="F:dihydrolipoyllysine-residue acetyltransferase activity"/>
    <property type="evidence" value="ECO:0007669"/>
    <property type="project" value="UniProtKB-UniRule"/>
</dbReference>
<dbReference type="PATRIC" id="fig|1237149.3.peg.5676"/>
<evidence type="ECO:0000256" key="9">
    <source>
        <dbReference type="SAM" id="MobiDB-lite"/>
    </source>
</evidence>
<gene>
    <name evidence="12" type="ORF">C900_00596</name>
</gene>
<dbReference type="AlphaFoldDB" id="L8JLJ2"/>
<feature type="domain" description="Lipoyl-binding" evidence="10">
    <location>
        <begin position="2"/>
        <end position="77"/>
    </location>
</feature>
<evidence type="ECO:0000256" key="5">
    <source>
        <dbReference type="ARBA" id="ARBA00023315"/>
    </source>
</evidence>
<keyword evidence="13" id="KW-1185">Reference proteome</keyword>
<dbReference type="PROSITE" id="PS50968">
    <property type="entry name" value="BIOTINYL_LIPOYL"/>
    <property type="match status" value="2"/>
</dbReference>
<dbReference type="Pfam" id="PF00198">
    <property type="entry name" value="2-oxoacid_dh"/>
    <property type="match status" value="1"/>
</dbReference>
<dbReference type="RefSeq" id="WP_009583497.1">
    <property type="nucleotide sequence ID" value="NZ_AMZN01000128.1"/>
</dbReference>
<comment type="similarity">
    <text evidence="1 8">Belongs to the 2-oxoacid dehydrogenase family.</text>
</comment>
<feature type="domain" description="Peripheral subunit-binding (PSBD)" evidence="11">
    <location>
        <begin position="264"/>
        <end position="301"/>
    </location>
</feature>
<keyword evidence="4 8" id="KW-0450">Lipoyl</keyword>
<dbReference type="GO" id="GO:0045254">
    <property type="term" value="C:pyruvate dehydrogenase complex"/>
    <property type="evidence" value="ECO:0007669"/>
    <property type="project" value="UniProtKB-UniRule"/>
</dbReference>
<dbReference type="InterPro" id="IPR036625">
    <property type="entry name" value="E3-bd_dom_sf"/>
</dbReference>
<dbReference type="SUPFAM" id="SSF52777">
    <property type="entry name" value="CoA-dependent acyltransferases"/>
    <property type="match status" value="1"/>
</dbReference>
<proteinExistence type="inferred from homology"/>
<dbReference type="InterPro" id="IPR004167">
    <property type="entry name" value="PSBD"/>
</dbReference>
<comment type="catalytic activity">
    <reaction evidence="7 8">
        <text>N(6)-[(R)-dihydrolipoyl]-L-lysyl-[protein] + acetyl-CoA = N(6)-[(R)-S(8)-acetyldihydrolipoyl]-L-lysyl-[protein] + CoA</text>
        <dbReference type="Rhea" id="RHEA:17017"/>
        <dbReference type="Rhea" id="RHEA-COMP:10475"/>
        <dbReference type="Rhea" id="RHEA-COMP:10478"/>
        <dbReference type="ChEBI" id="CHEBI:57287"/>
        <dbReference type="ChEBI" id="CHEBI:57288"/>
        <dbReference type="ChEBI" id="CHEBI:83100"/>
        <dbReference type="ChEBI" id="CHEBI:83111"/>
        <dbReference type="EC" id="2.3.1.12"/>
    </reaction>
</comment>
<comment type="cofactor">
    <cofactor evidence="8">
        <name>(R)-lipoate</name>
        <dbReference type="ChEBI" id="CHEBI:83088"/>
    </cofactor>
    <text evidence="8">Binds 2 lipoyl cofactors covalently.</text>
</comment>
<evidence type="ECO:0000256" key="7">
    <source>
        <dbReference type="ARBA" id="ARBA00048370"/>
    </source>
</evidence>
<dbReference type="FunFam" id="2.40.50.100:FF:000010">
    <property type="entry name" value="Acetyltransferase component of pyruvate dehydrogenase complex"/>
    <property type="match status" value="1"/>
</dbReference>
<comment type="subunit">
    <text evidence="2">Forms a 24-polypeptide structural core with octahedral symmetry.</text>
</comment>
<feature type="region of interest" description="Disordered" evidence="9">
    <location>
        <begin position="89"/>
        <end position="130"/>
    </location>
</feature>
<dbReference type="InterPro" id="IPR001078">
    <property type="entry name" value="2-oxoacid_DH_actylTfrase"/>
</dbReference>
<evidence type="ECO:0000256" key="4">
    <source>
        <dbReference type="ARBA" id="ARBA00022823"/>
    </source>
</evidence>
<evidence type="ECO:0000313" key="12">
    <source>
        <dbReference type="EMBL" id="ELR68242.1"/>
    </source>
</evidence>
<name>L8JLJ2_9BACT</name>
<dbReference type="Pfam" id="PF00364">
    <property type="entry name" value="Biotin_lipoyl"/>
    <property type="match status" value="2"/>
</dbReference>
<dbReference type="InterPro" id="IPR023213">
    <property type="entry name" value="CAT-like_dom_sf"/>
</dbReference>
<keyword evidence="5 8" id="KW-0012">Acyltransferase</keyword>
<evidence type="ECO:0000313" key="13">
    <source>
        <dbReference type="Proteomes" id="UP000011135"/>
    </source>
</evidence>
<organism evidence="12 13">
    <name type="scientific">Fulvivirga imtechensis AK7</name>
    <dbReference type="NCBI Taxonomy" id="1237149"/>
    <lineage>
        <taxon>Bacteria</taxon>
        <taxon>Pseudomonadati</taxon>
        <taxon>Bacteroidota</taxon>
        <taxon>Cytophagia</taxon>
        <taxon>Cytophagales</taxon>
        <taxon>Fulvivirgaceae</taxon>
        <taxon>Fulvivirga</taxon>
    </lineage>
</organism>
<sequence length="552" mass="59686">MAEVIRMPKMSDTMEEGVIASWLVKEGDKVKSGDILAEVETDKATMELESYEDGTLLHIGAKEKEAVPVDGVIAIIGDEGEDISELLNDIKNSSAGNGSASKEDEKEEEEDDSATEEDTESVDASDVNASLILMPKMSDTMTEGTIASWLKKKGDKVQSGDILAEVETDKATMELEAYEDGTLLYVGVEEGASVPVDGVIAIIGEKGADYEKLLKAHQGKKKAATGEDKKKEDKTTAPQKAEKQEEQPAASQTAPSVTDGGRVKASPLAKKMAEDKGYDISKIRGTGDNGRIIKRDIEEYTPAAESVEKAAEEKGTTFHVPQVVGEESYEEVSVSQMRKTIGKRLSESKFTSPHFYITMEINMDKAIEARKSMNEFSPVKISFNDIVIKAVAAALRQHPKINASWLGDKIRYNKHIHIGVAVAVDEGLLVPVVRFADNKSLSHISAEVKQLAEKAHSKKLQPSDWEGNTFTISNLGMFGVEEFTAIINPPDACILAVGGIKETAVVKDGQLVPGNVMKVTLSSDHRVVDGALGAAFLQTLKGLLENPVRILV</sequence>
<dbReference type="eggNOG" id="COG0508">
    <property type="taxonomic scope" value="Bacteria"/>
</dbReference>
<dbReference type="STRING" id="1237149.C900_00596"/>
<dbReference type="Pfam" id="PF02817">
    <property type="entry name" value="E3_binding"/>
    <property type="match status" value="1"/>
</dbReference>
<evidence type="ECO:0000256" key="1">
    <source>
        <dbReference type="ARBA" id="ARBA00007317"/>
    </source>
</evidence>
<dbReference type="InterPro" id="IPR000089">
    <property type="entry name" value="Biotin_lipoyl"/>
</dbReference>
<protein>
    <recommendedName>
        <fullName evidence="8">Acetyltransferase component of pyruvate dehydrogenase complex</fullName>
        <ecNumber evidence="8">2.3.1.12</ecNumber>
    </recommendedName>
</protein>
<dbReference type="Proteomes" id="UP000011135">
    <property type="component" value="Unassembled WGS sequence"/>
</dbReference>
<feature type="compositionally biased region" description="Basic and acidic residues" evidence="9">
    <location>
        <begin position="224"/>
        <end position="246"/>
    </location>
</feature>
<accession>L8JLJ2</accession>
<dbReference type="InterPro" id="IPR003016">
    <property type="entry name" value="2-oxoA_DH_lipoyl-BS"/>
</dbReference>
<evidence type="ECO:0000259" key="11">
    <source>
        <dbReference type="PROSITE" id="PS51826"/>
    </source>
</evidence>
<feature type="compositionally biased region" description="Acidic residues" evidence="9">
    <location>
        <begin position="105"/>
        <end position="123"/>
    </location>
</feature>
<dbReference type="NCBIfam" id="TIGR01349">
    <property type="entry name" value="PDHac_trf_mito"/>
    <property type="match status" value="1"/>
</dbReference>
<dbReference type="InterPro" id="IPR045257">
    <property type="entry name" value="E2/Pdx1"/>
</dbReference>
<dbReference type="PANTHER" id="PTHR23151:SF90">
    <property type="entry name" value="DIHYDROLIPOYLLYSINE-RESIDUE ACETYLTRANSFERASE COMPONENT OF PYRUVATE DEHYDROGENASE COMPLEX, MITOCHONDRIAL-RELATED"/>
    <property type="match status" value="1"/>
</dbReference>
<evidence type="ECO:0000256" key="3">
    <source>
        <dbReference type="ARBA" id="ARBA00022679"/>
    </source>
</evidence>
<dbReference type="PROSITE" id="PS51826">
    <property type="entry name" value="PSBD"/>
    <property type="match status" value="1"/>
</dbReference>
<evidence type="ECO:0000256" key="8">
    <source>
        <dbReference type="RuleBase" id="RU361137"/>
    </source>
</evidence>
<comment type="function">
    <text evidence="6">The pyruvate dehydrogenase complex catalyzes the overall conversion of pyruvate to acetyl-CoA and CO(2). It contains multiple copies of three enzymatic components: pyruvate dehydrogenase (E1), dihydrolipoamide acetyltransferase (E2) and lipoamide dehydrogenase (E3).</text>
</comment>
<dbReference type="GO" id="GO:0006086">
    <property type="term" value="P:pyruvate decarboxylation to acetyl-CoA"/>
    <property type="evidence" value="ECO:0007669"/>
    <property type="project" value="InterPro"/>
</dbReference>
<evidence type="ECO:0000259" key="10">
    <source>
        <dbReference type="PROSITE" id="PS50968"/>
    </source>
</evidence>
<dbReference type="OrthoDB" id="9805770at2"/>
<dbReference type="Gene3D" id="2.40.50.100">
    <property type="match status" value="2"/>
</dbReference>
<evidence type="ECO:0000256" key="2">
    <source>
        <dbReference type="ARBA" id="ARBA00011484"/>
    </source>
</evidence>
<dbReference type="SUPFAM" id="SSF51230">
    <property type="entry name" value="Single hybrid motif"/>
    <property type="match status" value="2"/>
</dbReference>
<comment type="caution">
    <text evidence="12">The sequence shown here is derived from an EMBL/GenBank/DDBJ whole genome shotgun (WGS) entry which is preliminary data.</text>
</comment>